<evidence type="ECO:0008006" key="7">
    <source>
        <dbReference type="Google" id="ProtNLM"/>
    </source>
</evidence>
<organism evidence="5 6">
    <name type="scientific">Crenichthys baileyi</name>
    <name type="common">White River springfish</name>
    <dbReference type="NCBI Taxonomy" id="28760"/>
    <lineage>
        <taxon>Eukaryota</taxon>
        <taxon>Metazoa</taxon>
        <taxon>Chordata</taxon>
        <taxon>Craniata</taxon>
        <taxon>Vertebrata</taxon>
        <taxon>Euteleostomi</taxon>
        <taxon>Actinopterygii</taxon>
        <taxon>Neopterygii</taxon>
        <taxon>Teleostei</taxon>
        <taxon>Neoteleostei</taxon>
        <taxon>Acanthomorphata</taxon>
        <taxon>Ovalentaria</taxon>
        <taxon>Atherinomorphae</taxon>
        <taxon>Cyprinodontiformes</taxon>
        <taxon>Goodeidae</taxon>
        <taxon>Crenichthys</taxon>
    </lineage>
</organism>
<dbReference type="Proteomes" id="UP001311232">
    <property type="component" value="Unassembled WGS sequence"/>
</dbReference>
<dbReference type="GO" id="GO:0003690">
    <property type="term" value="F:double-stranded DNA binding"/>
    <property type="evidence" value="ECO:0007669"/>
    <property type="project" value="TreeGrafter"/>
</dbReference>
<dbReference type="GO" id="GO:0005634">
    <property type="term" value="C:nucleus"/>
    <property type="evidence" value="ECO:0007669"/>
    <property type="project" value="TreeGrafter"/>
</dbReference>
<dbReference type="GO" id="GO:0061501">
    <property type="term" value="F:2',3'-cyclic GMP-AMP synthase activity"/>
    <property type="evidence" value="ECO:0007669"/>
    <property type="project" value="TreeGrafter"/>
</dbReference>
<dbReference type="Gene3D" id="3.30.460.90">
    <property type="match status" value="1"/>
</dbReference>
<evidence type="ECO:0000313" key="6">
    <source>
        <dbReference type="Proteomes" id="UP001311232"/>
    </source>
</evidence>
<dbReference type="FunFam" id="1.10.1410.40:FF:000007">
    <property type="entry name" value="Cyclic GMP-AMP synthase"/>
    <property type="match status" value="1"/>
</dbReference>
<dbReference type="GO" id="GO:0071360">
    <property type="term" value="P:cellular response to exogenous dsRNA"/>
    <property type="evidence" value="ECO:0007669"/>
    <property type="project" value="TreeGrafter"/>
</dbReference>
<dbReference type="Pfam" id="PF03281">
    <property type="entry name" value="Mab-21"/>
    <property type="match status" value="1"/>
</dbReference>
<dbReference type="InterPro" id="IPR046903">
    <property type="entry name" value="Mab-21-like_nuc_Trfase"/>
</dbReference>
<feature type="region of interest" description="Disordered" evidence="2">
    <location>
        <begin position="1"/>
        <end position="153"/>
    </location>
</feature>
<gene>
    <name evidence="5" type="ORF">CRENBAI_013698</name>
</gene>
<comment type="similarity">
    <text evidence="1">Belongs to the mab-21 family.</text>
</comment>
<evidence type="ECO:0000313" key="5">
    <source>
        <dbReference type="EMBL" id="KAK5604641.1"/>
    </source>
</evidence>
<proteinExistence type="inferred from homology"/>
<evidence type="ECO:0000259" key="3">
    <source>
        <dbReference type="Pfam" id="PF03281"/>
    </source>
</evidence>
<feature type="compositionally biased region" description="Acidic residues" evidence="2">
    <location>
        <begin position="140"/>
        <end position="149"/>
    </location>
</feature>
<accession>A0AAV9R6W9</accession>
<evidence type="ECO:0000256" key="2">
    <source>
        <dbReference type="SAM" id="MobiDB-lite"/>
    </source>
</evidence>
<dbReference type="GO" id="GO:0035861">
    <property type="term" value="C:site of double-strand break"/>
    <property type="evidence" value="ECO:0007669"/>
    <property type="project" value="TreeGrafter"/>
</dbReference>
<dbReference type="GO" id="GO:0032481">
    <property type="term" value="P:positive regulation of type I interferon production"/>
    <property type="evidence" value="ECO:0007669"/>
    <property type="project" value="TreeGrafter"/>
</dbReference>
<dbReference type="AlphaFoldDB" id="A0AAV9R6W9"/>
<dbReference type="GO" id="GO:0005829">
    <property type="term" value="C:cytosol"/>
    <property type="evidence" value="ECO:0007669"/>
    <property type="project" value="TreeGrafter"/>
</dbReference>
<dbReference type="GO" id="GO:0002218">
    <property type="term" value="P:activation of innate immune response"/>
    <property type="evidence" value="ECO:0007669"/>
    <property type="project" value="TreeGrafter"/>
</dbReference>
<dbReference type="EMBL" id="JAHHUM010002332">
    <property type="protein sequence ID" value="KAK5604641.1"/>
    <property type="molecule type" value="Genomic_DNA"/>
</dbReference>
<evidence type="ECO:0000259" key="4">
    <source>
        <dbReference type="Pfam" id="PF20266"/>
    </source>
</evidence>
<dbReference type="GO" id="GO:0006974">
    <property type="term" value="P:DNA damage response"/>
    <property type="evidence" value="ECO:0007669"/>
    <property type="project" value="TreeGrafter"/>
</dbReference>
<dbReference type="GO" id="GO:0003682">
    <property type="term" value="F:chromatin binding"/>
    <property type="evidence" value="ECO:0007669"/>
    <property type="project" value="TreeGrafter"/>
</dbReference>
<feature type="compositionally biased region" description="Polar residues" evidence="2">
    <location>
        <begin position="80"/>
        <end position="94"/>
    </location>
</feature>
<dbReference type="PANTHER" id="PTHR10656">
    <property type="entry name" value="CELL FATE DETERMINING PROTEIN MAB21-RELATED"/>
    <property type="match status" value="1"/>
</dbReference>
<dbReference type="InterPro" id="IPR046906">
    <property type="entry name" value="Mab-21_HhH/H2TH-like"/>
</dbReference>
<keyword evidence="6" id="KW-1185">Reference proteome</keyword>
<reference evidence="5 6" key="1">
    <citation type="submission" date="2021-06" db="EMBL/GenBank/DDBJ databases">
        <authorList>
            <person name="Palmer J.M."/>
        </authorList>
    </citation>
    <scope>NUCLEOTIDE SEQUENCE [LARGE SCALE GENOMIC DNA]</scope>
    <source>
        <strain evidence="5 6">MEX-2019</strain>
        <tissue evidence="5">Muscle</tissue>
    </source>
</reference>
<dbReference type="Gene3D" id="1.10.1410.40">
    <property type="match status" value="1"/>
</dbReference>
<dbReference type="PANTHER" id="PTHR10656:SF35">
    <property type="entry name" value="CYCLIC GMP-AMP SYNTHASE"/>
    <property type="match status" value="1"/>
</dbReference>
<feature type="domain" description="Mab-21-like nucleotidyltransferase" evidence="3">
    <location>
        <begin position="220"/>
        <end position="398"/>
    </location>
</feature>
<sequence length="534" mass="60636">MSGRERHLDARSPGSRAKEIKHASPVECTGFKEEKQKKKRTKTQEPQKPNHAEKLAVQKTPKEKATKHLTKESNEEQHMPTESTKAKSCSSTARSQKKPPRNPLKTQLELETAIMPETPKELKASQANTKPKASGKAEFQTEETNDEECADKTMEKMPKAKADLDNSVLKSILGNLKIKVKDRADSSKVVNSFKKNLVKYLKKDTISFSEVEEPLCTGSYYENLKISHPDEFDIMLPMPVERVTIEPFGANGAFYTVALKRSSNPLMRFQKNDILPASKILEEFRENVKTFAKGFTEWTMTPKRKGCPAVTLTSQVGSVTISLDVVLCLRVKSSWPSFTKDGLKIEQWLGSKVKQEHKLKPYYLVPKYEGRGNVENDGVQAKDAWRVSFSHIEKDIIKKHGSQKTCCEKRGANCCRKGCLKLLKYLLHLLKESDSTFDKFCSYHAKTTFLHACCSKTKDTDWGESDLSQCFNRLLQDFEKHLRCGELFNFFIPSQNLLSGIGKKLCTQLADAIKEQRENGFPIFREILLIHNEC</sequence>
<dbReference type="GO" id="GO:2000042">
    <property type="term" value="P:negative regulation of double-strand break repair via homologous recombination"/>
    <property type="evidence" value="ECO:0007669"/>
    <property type="project" value="TreeGrafter"/>
</dbReference>
<dbReference type="GO" id="GO:0038001">
    <property type="term" value="P:paracrine signaling"/>
    <property type="evidence" value="ECO:0007669"/>
    <property type="project" value="TreeGrafter"/>
</dbReference>
<name>A0AAV9R6W9_9TELE</name>
<feature type="domain" description="Mab-21-like HhH/H2TH-like" evidence="4">
    <location>
        <begin position="415"/>
        <end position="514"/>
    </location>
</feature>
<dbReference type="GO" id="GO:0002230">
    <property type="term" value="P:positive regulation of defense response to virus by host"/>
    <property type="evidence" value="ECO:0007669"/>
    <property type="project" value="TreeGrafter"/>
</dbReference>
<dbReference type="SMART" id="SM01265">
    <property type="entry name" value="Mab-21"/>
    <property type="match status" value="1"/>
</dbReference>
<comment type="caution">
    <text evidence="5">The sequence shown here is derived from an EMBL/GenBank/DDBJ whole genome shotgun (WGS) entry which is preliminary data.</text>
</comment>
<dbReference type="InterPro" id="IPR024810">
    <property type="entry name" value="MAB21L/cGLR"/>
</dbReference>
<feature type="compositionally biased region" description="Basic and acidic residues" evidence="2">
    <location>
        <begin position="1"/>
        <end position="79"/>
    </location>
</feature>
<protein>
    <recommendedName>
        <fullName evidence="7">Cyclic GMP-AMP synthase</fullName>
    </recommendedName>
</protein>
<dbReference type="Pfam" id="PF20266">
    <property type="entry name" value="Mab-21_C"/>
    <property type="match status" value="1"/>
</dbReference>
<evidence type="ECO:0000256" key="1">
    <source>
        <dbReference type="ARBA" id="ARBA00008307"/>
    </source>
</evidence>